<organism evidence="2 3">
    <name type="scientific">Endozoicomonas euniceicola</name>
    <dbReference type="NCBI Taxonomy" id="1234143"/>
    <lineage>
        <taxon>Bacteria</taxon>
        <taxon>Pseudomonadati</taxon>
        <taxon>Pseudomonadota</taxon>
        <taxon>Gammaproteobacteria</taxon>
        <taxon>Oceanospirillales</taxon>
        <taxon>Endozoicomonadaceae</taxon>
        <taxon>Endozoicomonas</taxon>
    </lineage>
</organism>
<dbReference type="Proteomes" id="UP001163255">
    <property type="component" value="Chromosome"/>
</dbReference>
<name>A0ABY6GVW1_9GAMM</name>
<evidence type="ECO:0000256" key="1">
    <source>
        <dbReference type="SAM" id="SignalP"/>
    </source>
</evidence>
<keyword evidence="3" id="KW-1185">Reference proteome</keyword>
<keyword evidence="1" id="KW-0732">Signal</keyword>
<dbReference type="EMBL" id="CP103300">
    <property type="protein sequence ID" value="UYM16893.1"/>
    <property type="molecule type" value="Genomic_DNA"/>
</dbReference>
<gene>
    <name evidence="2" type="ORF">NX720_02915</name>
</gene>
<reference evidence="2" key="1">
    <citation type="submission" date="2022-10" db="EMBL/GenBank/DDBJ databases">
        <title>Completed Genome Sequence of two octocoral isolated bacterium, Endozoicomonas euniceicola EF212T and Endozoicomonas gorgoniicola PS125T.</title>
        <authorList>
            <person name="Chiou Y.-J."/>
            <person name="Chen Y.-H."/>
        </authorList>
    </citation>
    <scope>NUCLEOTIDE SEQUENCE</scope>
    <source>
        <strain evidence="2">EF212</strain>
    </source>
</reference>
<feature type="signal peptide" evidence="1">
    <location>
        <begin position="1"/>
        <end position="20"/>
    </location>
</feature>
<sequence>MNKVLITALLILSFSNSVHSDFHCLFCGTELQQMASATPQYLCTNCSTDVPERLRHLKSLFYVGIQSGLPSTESQQWESTMTRVRQSLASILSDGATRQLLENSLITEFLRNLLQMPQDELTTYLFQPATLQLLTEPQLQELLLHPAVRTLLFLSGIDTNHMISSCNK</sequence>
<evidence type="ECO:0008006" key="4">
    <source>
        <dbReference type="Google" id="ProtNLM"/>
    </source>
</evidence>
<dbReference type="RefSeq" id="WP_262599273.1">
    <property type="nucleotide sequence ID" value="NZ_CP103300.1"/>
</dbReference>
<evidence type="ECO:0000313" key="2">
    <source>
        <dbReference type="EMBL" id="UYM16893.1"/>
    </source>
</evidence>
<accession>A0ABY6GVW1</accession>
<feature type="chain" id="PRO_5045346933" description="Secreted protein" evidence="1">
    <location>
        <begin position="21"/>
        <end position="168"/>
    </location>
</feature>
<protein>
    <recommendedName>
        <fullName evidence="4">Secreted protein</fullName>
    </recommendedName>
</protein>
<evidence type="ECO:0000313" key="3">
    <source>
        <dbReference type="Proteomes" id="UP001163255"/>
    </source>
</evidence>
<proteinExistence type="predicted"/>